<dbReference type="AlphaFoldDB" id="A0A518CWB8"/>
<dbReference type="EMBL" id="CP036290">
    <property type="protein sequence ID" value="QDU83531.1"/>
    <property type="molecule type" value="Genomic_DNA"/>
</dbReference>
<organism evidence="1 2">
    <name type="scientific">Rohdeia mirabilis</name>
    <dbReference type="NCBI Taxonomy" id="2528008"/>
    <lineage>
        <taxon>Bacteria</taxon>
        <taxon>Pseudomonadati</taxon>
        <taxon>Planctomycetota</taxon>
        <taxon>Planctomycetia</taxon>
        <taxon>Planctomycetia incertae sedis</taxon>
        <taxon>Rohdeia</taxon>
    </lineage>
</organism>
<dbReference type="OrthoDB" id="9773016at2"/>
<keyword evidence="2" id="KW-1185">Reference proteome</keyword>
<dbReference type="RefSeq" id="WP_145183392.1">
    <property type="nucleotide sequence ID" value="NZ_CP036290.1"/>
</dbReference>
<evidence type="ECO:0000313" key="1">
    <source>
        <dbReference type="EMBL" id="QDU83531.1"/>
    </source>
</evidence>
<gene>
    <name evidence="1" type="ORF">Pla163_06300</name>
</gene>
<dbReference type="InterPro" id="IPR031321">
    <property type="entry name" value="UCP012641"/>
</dbReference>
<evidence type="ECO:0000313" key="2">
    <source>
        <dbReference type="Proteomes" id="UP000319342"/>
    </source>
</evidence>
<protein>
    <recommendedName>
        <fullName evidence="3">Zinc-binding metallo-peptidase</fullName>
    </recommendedName>
</protein>
<name>A0A518CWB8_9BACT</name>
<dbReference type="Proteomes" id="UP000319342">
    <property type="component" value="Chromosome"/>
</dbReference>
<evidence type="ECO:0008006" key="3">
    <source>
        <dbReference type="Google" id="ProtNLM"/>
    </source>
</evidence>
<reference evidence="1 2" key="1">
    <citation type="submission" date="2019-02" db="EMBL/GenBank/DDBJ databases">
        <title>Deep-cultivation of Planctomycetes and their phenomic and genomic characterization uncovers novel biology.</title>
        <authorList>
            <person name="Wiegand S."/>
            <person name="Jogler M."/>
            <person name="Boedeker C."/>
            <person name="Pinto D."/>
            <person name="Vollmers J."/>
            <person name="Rivas-Marin E."/>
            <person name="Kohn T."/>
            <person name="Peeters S.H."/>
            <person name="Heuer A."/>
            <person name="Rast P."/>
            <person name="Oberbeckmann S."/>
            <person name="Bunk B."/>
            <person name="Jeske O."/>
            <person name="Meyerdierks A."/>
            <person name="Storesund J.E."/>
            <person name="Kallscheuer N."/>
            <person name="Luecker S."/>
            <person name="Lage O.M."/>
            <person name="Pohl T."/>
            <person name="Merkel B.J."/>
            <person name="Hornburger P."/>
            <person name="Mueller R.-W."/>
            <person name="Bruemmer F."/>
            <person name="Labrenz M."/>
            <person name="Spormann A.M."/>
            <person name="Op den Camp H."/>
            <person name="Overmann J."/>
            <person name="Amann R."/>
            <person name="Jetten M.S.M."/>
            <person name="Mascher T."/>
            <person name="Medema M.H."/>
            <person name="Devos D.P."/>
            <person name="Kaster A.-K."/>
            <person name="Ovreas L."/>
            <person name="Rohde M."/>
            <person name="Galperin M.Y."/>
            <person name="Jogler C."/>
        </authorList>
    </citation>
    <scope>NUCLEOTIDE SEQUENCE [LARGE SCALE GENOMIC DNA]</scope>
    <source>
        <strain evidence="1 2">Pla163</strain>
    </source>
</reference>
<proteinExistence type="predicted"/>
<sequence length="357" mass="41483">MSSLSLQGLRPRAANARARSKRRYWWSDLPDDELLTVPLSELGLEIEGSPLEERLRVLCDDLERAGLRFRPYVWLSTDWFCPDGCTGFAIPFFLASKRLMALERKLLFDVEGGTSDECLRLLRHETGHALDNAYRLRRRREFREHFGPVSQRYKASYRANPVSRQFVISLDGWYAQSHPLEDFAETFAVRIGEPRTWRKRYADWAALRKLVYMDELLTEVGESTPALRSTARPESLSRESQTLGEYYVQRRKDYLDEDERADQRLSAVFEARPRRSRRESAAGFLRANRRDLVEAVSNVSRVERYVVDQALREMVRGCRRLSLAADRDDPSTMVRAGALLGVMSHELVTNRSPEFRR</sequence>
<dbReference type="Gene3D" id="3.40.390.70">
    <property type="match status" value="1"/>
</dbReference>
<accession>A0A518CWB8</accession>
<dbReference type="Pfam" id="PF15887">
    <property type="entry name" value="Peptidase_Mx"/>
    <property type="match status" value="1"/>
</dbReference>